<evidence type="ECO:0000313" key="6">
    <source>
        <dbReference type="EMBL" id="KAJ5357228.1"/>
    </source>
</evidence>
<dbReference type="InterPro" id="IPR053175">
    <property type="entry name" value="DHMBA_Reg_Transcription_Factor"/>
</dbReference>
<evidence type="ECO:0000259" key="5">
    <source>
        <dbReference type="PROSITE" id="PS50048"/>
    </source>
</evidence>
<dbReference type="InterPro" id="IPR036864">
    <property type="entry name" value="Zn2-C6_fun-type_DNA-bd_sf"/>
</dbReference>
<reference evidence="6" key="2">
    <citation type="journal article" date="2023" name="IMA Fungus">
        <title>Comparative genomic study of the Penicillium genus elucidates a diverse pangenome and 15 lateral gene transfer events.</title>
        <authorList>
            <person name="Petersen C."/>
            <person name="Sorensen T."/>
            <person name="Nielsen M.R."/>
            <person name="Sondergaard T.E."/>
            <person name="Sorensen J.L."/>
            <person name="Fitzpatrick D.A."/>
            <person name="Frisvad J.C."/>
            <person name="Nielsen K.L."/>
        </authorList>
    </citation>
    <scope>NUCLEOTIDE SEQUENCE</scope>
    <source>
        <strain evidence="6">IBT 35675</strain>
    </source>
</reference>
<dbReference type="Proteomes" id="UP001148299">
    <property type="component" value="Unassembled WGS sequence"/>
</dbReference>
<gene>
    <name evidence="6" type="ORF">N7541_004386</name>
</gene>
<protein>
    <recommendedName>
        <fullName evidence="5">Zn(2)-C6 fungal-type domain-containing protein</fullName>
    </recommendedName>
</protein>
<sequence>MERLGQRFPALSAAYRSAVDLFDGRPVLIFNSSFSAYAWLISLASKGELVLECPCSPDATAPGPKAVLQPSRLFPQPANRFSGCSTCRRRKVKCGEEKPVCRRCSSLRLNCEWGVPVKRGRSTQIRNLEPAPIASESYPTCPAPKVEELVDFQPDVFFSSLSPVSWAGDILPLDAPQLPTFYPPATIASPIYPSLNIDNIACANSLTLNSLDRQYFQYFPSSSLVYYYMKGWKWSSFWLVCSRALRSPCHLYEGPASSNKVIMRMILAIAACDMHHNGLAVRSPGRPTADDHGRYHYGLAVKEFRQLLETPRQVSLDEVETVFATVFLMIAWEWQFGHSVRHLQLHLQGVRSLLETHPRLFRIKNVDDMFLYPGVQGSSNGSLTVNKVSFIPEQFLLWILYIDASSRPTGLTESLNEYVAQSGNPALQPDHLHRCARLWGRCFWGEQYPDEEILDDIENYRALELLHAGFCLRHKTWKVLVESAAGTVDSKEPLLREILSIREKFSDLFITARFAGSVSARRTLNTIYMAVCTFYAQVLLYRRLLCVDSPPTVSDHQATAAIIDISQKQYISDPKLLRRLHWPLLMAVVETGDLTHQAWLRQRLWELRDFHSEFVWAHEIAEEILAQQDVSQGRYVNLAELLLQRIHAT</sequence>
<dbReference type="SUPFAM" id="SSF57701">
    <property type="entry name" value="Zn2/Cys6 DNA-binding domain"/>
    <property type="match status" value="1"/>
</dbReference>
<feature type="domain" description="Zn(2)-C6 fungal-type" evidence="5">
    <location>
        <begin position="83"/>
        <end position="113"/>
    </location>
</feature>
<keyword evidence="7" id="KW-1185">Reference proteome</keyword>
<organism evidence="6 7">
    <name type="scientific">Penicillium brevicompactum</name>
    <dbReference type="NCBI Taxonomy" id="5074"/>
    <lineage>
        <taxon>Eukaryota</taxon>
        <taxon>Fungi</taxon>
        <taxon>Dikarya</taxon>
        <taxon>Ascomycota</taxon>
        <taxon>Pezizomycotina</taxon>
        <taxon>Eurotiomycetes</taxon>
        <taxon>Eurotiomycetidae</taxon>
        <taxon>Eurotiales</taxon>
        <taxon>Aspergillaceae</taxon>
        <taxon>Penicillium</taxon>
    </lineage>
</organism>
<dbReference type="PANTHER" id="PTHR38791">
    <property type="entry name" value="ZN(II)2CYS6 TRANSCRIPTION FACTOR (EUROFUNG)-RELATED-RELATED"/>
    <property type="match status" value="1"/>
</dbReference>
<dbReference type="GO" id="GO:0000981">
    <property type="term" value="F:DNA-binding transcription factor activity, RNA polymerase II-specific"/>
    <property type="evidence" value="ECO:0007669"/>
    <property type="project" value="InterPro"/>
</dbReference>
<reference evidence="6" key="1">
    <citation type="submission" date="2022-12" db="EMBL/GenBank/DDBJ databases">
        <authorList>
            <person name="Petersen C."/>
        </authorList>
    </citation>
    <scope>NUCLEOTIDE SEQUENCE</scope>
    <source>
        <strain evidence="6">IBT 35675</strain>
    </source>
</reference>
<dbReference type="InterPro" id="IPR001138">
    <property type="entry name" value="Zn2Cys6_DnaBD"/>
</dbReference>
<keyword evidence="1" id="KW-0805">Transcription regulation</keyword>
<accession>A0A9W9RBP6</accession>
<evidence type="ECO:0000256" key="3">
    <source>
        <dbReference type="ARBA" id="ARBA00023163"/>
    </source>
</evidence>
<dbReference type="CDD" id="cd00067">
    <property type="entry name" value="GAL4"/>
    <property type="match status" value="1"/>
</dbReference>
<evidence type="ECO:0000256" key="4">
    <source>
        <dbReference type="ARBA" id="ARBA00023242"/>
    </source>
</evidence>
<dbReference type="AlphaFoldDB" id="A0A9W9RBP6"/>
<evidence type="ECO:0000313" key="7">
    <source>
        <dbReference type="Proteomes" id="UP001148299"/>
    </source>
</evidence>
<comment type="caution">
    <text evidence="6">The sequence shown here is derived from an EMBL/GenBank/DDBJ whole genome shotgun (WGS) entry which is preliminary data.</text>
</comment>
<dbReference type="Gene3D" id="4.10.240.10">
    <property type="entry name" value="Zn(2)-C6 fungal-type DNA-binding domain"/>
    <property type="match status" value="1"/>
</dbReference>
<evidence type="ECO:0000256" key="2">
    <source>
        <dbReference type="ARBA" id="ARBA00023125"/>
    </source>
</evidence>
<keyword evidence="4" id="KW-0539">Nucleus</keyword>
<dbReference type="GO" id="GO:0008270">
    <property type="term" value="F:zinc ion binding"/>
    <property type="evidence" value="ECO:0007669"/>
    <property type="project" value="InterPro"/>
</dbReference>
<dbReference type="Pfam" id="PF11951">
    <property type="entry name" value="Fungal_trans_2"/>
    <property type="match status" value="1"/>
</dbReference>
<dbReference type="EMBL" id="JAPZBR010000003">
    <property type="protein sequence ID" value="KAJ5357228.1"/>
    <property type="molecule type" value="Genomic_DNA"/>
</dbReference>
<dbReference type="SMART" id="SM00066">
    <property type="entry name" value="GAL4"/>
    <property type="match status" value="1"/>
</dbReference>
<evidence type="ECO:0000256" key="1">
    <source>
        <dbReference type="ARBA" id="ARBA00023015"/>
    </source>
</evidence>
<dbReference type="InterPro" id="IPR021858">
    <property type="entry name" value="Fun_TF"/>
</dbReference>
<dbReference type="PROSITE" id="PS50048">
    <property type="entry name" value="ZN2_CY6_FUNGAL_2"/>
    <property type="match status" value="1"/>
</dbReference>
<dbReference type="GO" id="GO:0003677">
    <property type="term" value="F:DNA binding"/>
    <property type="evidence" value="ECO:0007669"/>
    <property type="project" value="UniProtKB-KW"/>
</dbReference>
<keyword evidence="2" id="KW-0238">DNA-binding</keyword>
<keyword evidence="3" id="KW-0804">Transcription</keyword>
<name>A0A9W9RBP6_PENBR</name>
<dbReference type="Pfam" id="PF00172">
    <property type="entry name" value="Zn_clus"/>
    <property type="match status" value="1"/>
</dbReference>
<proteinExistence type="predicted"/>
<dbReference type="PROSITE" id="PS00463">
    <property type="entry name" value="ZN2_CY6_FUNGAL_1"/>
    <property type="match status" value="1"/>
</dbReference>
<dbReference type="PANTHER" id="PTHR38791:SF12">
    <property type="entry name" value="TRANSCRIPTION FACTOR DOMAIN-CONTAINING PROTEIN-RELATED"/>
    <property type="match status" value="1"/>
</dbReference>